<dbReference type="InterPro" id="IPR029058">
    <property type="entry name" value="AB_hydrolase_fold"/>
</dbReference>
<sequence length="304" mass="32559">MKTQREISITRELDICLERMSHLPDGGRNWRELYFAQPEGYRALTMQLTVPAGDMPAPVVVYIHGGGWLFGHPNVQHPHLAAMALFDKLHAAGYAVARASYRLSAEGKFPTQLHDLKAAIRYLRHHAARFGIDAARIGVIGESAGGHLAVLLGLDTPPEFEGEVGVTGPTSKVQAVVSWYGITDFLTLDAQRIPGSPFTHDAADSASSRLLGQTISANPDAARAASPVTWVTADAAPCLIQHGTADLVVPPGQGRELFDLLQLSGVPAEFRPVAGANHCFVGASTDPIVADVIAFLDQHLQQAE</sequence>
<dbReference type="RefSeq" id="WP_274353894.1">
    <property type="nucleotide sequence ID" value="NZ_JAQZSM010000027.1"/>
</dbReference>
<dbReference type="Proteomes" id="UP001431784">
    <property type="component" value="Unassembled WGS sequence"/>
</dbReference>
<protein>
    <submittedName>
        <fullName evidence="3">Alpha/beta hydrolase</fullName>
    </submittedName>
</protein>
<dbReference type="Pfam" id="PF20434">
    <property type="entry name" value="BD-FAE"/>
    <property type="match status" value="1"/>
</dbReference>
<organism evidence="3 4">
    <name type="scientific">Roseinatronobacter alkalisoli</name>
    <dbReference type="NCBI Taxonomy" id="3028235"/>
    <lineage>
        <taxon>Bacteria</taxon>
        <taxon>Pseudomonadati</taxon>
        <taxon>Pseudomonadota</taxon>
        <taxon>Alphaproteobacteria</taxon>
        <taxon>Rhodobacterales</taxon>
        <taxon>Paracoccaceae</taxon>
        <taxon>Roseinatronobacter</taxon>
    </lineage>
</organism>
<gene>
    <name evidence="3" type="ORF">PUT78_19255</name>
</gene>
<evidence type="ECO:0000313" key="4">
    <source>
        <dbReference type="Proteomes" id="UP001431784"/>
    </source>
</evidence>
<dbReference type="EMBL" id="JAQZSM010000027">
    <property type="protein sequence ID" value="MDD7973225.1"/>
    <property type="molecule type" value="Genomic_DNA"/>
</dbReference>
<proteinExistence type="predicted"/>
<dbReference type="Gene3D" id="3.40.50.1820">
    <property type="entry name" value="alpha/beta hydrolase"/>
    <property type="match status" value="1"/>
</dbReference>
<dbReference type="PANTHER" id="PTHR48081:SF13">
    <property type="entry name" value="ALPHA_BETA HYDROLASE"/>
    <property type="match status" value="1"/>
</dbReference>
<evidence type="ECO:0000313" key="3">
    <source>
        <dbReference type="EMBL" id="MDD7973225.1"/>
    </source>
</evidence>
<dbReference type="InterPro" id="IPR049492">
    <property type="entry name" value="BD-FAE-like_dom"/>
</dbReference>
<keyword evidence="4" id="KW-1185">Reference proteome</keyword>
<dbReference type="InterPro" id="IPR050300">
    <property type="entry name" value="GDXG_lipolytic_enzyme"/>
</dbReference>
<evidence type="ECO:0000256" key="1">
    <source>
        <dbReference type="ARBA" id="ARBA00022801"/>
    </source>
</evidence>
<feature type="domain" description="BD-FAE-like" evidence="2">
    <location>
        <begin position="53"/>
        <end position="259"/>
    </location>
</feature>
<comment type="caution">
    <text evidence="3">The sequence shown here is derived from an EMBL/GenBank/DDBJ whole genome shotgun (WGS) entry which is preliminary data.</text>
</comment>
<evidence type="ECO:0000259" key="2">
    <source>
        <dbReference type="Pfam" id="PF20434"/>
    </source>
</evidence>
<dbReference type="GO" id="GO:0016787">
    <property type="term" value="F:hydrolase activity"/>
    <property type="evidence" value="ECO:0007669"/>
    <property type="project" value="UniProtKB-KW"/>
</dbReference>
<reference evidence="3" key="1">
    <citation type="submission" date="2023-02" db="EMBL/GenBank/DDBJ databases">
        <title>Description of Roseinatronobacter alkalisoli sp. nov., an alkaliphilic bacerium isolated from soda soil.</title>
        <authorList>
            <person name="Wei W."/>
        </authorList>
    </citation>
    <scope>NUCLEOTIDE SEQUENCE</scope>
    <source>
        <strain evidence="3">HJB301</strain>
    </source>
</reference>
<name>A0ABT5TDN7_9RHOB</name>
<accession>A0ABT5TDN7</accession>
<keyword evidence="1 3" id="KW-0378">Hydrolase</keyword>
<dbReference type="PANTHER" id="PTHR48081">
    <property type="entry name" value="AB HYDROLASE SUPERFAMILY PROTEIN C4A8.06C"/>
    <property type="match status" value="1"/>
</dbReference>
<dbReference type="SUPFAM" id="SSF53474">
    <property type="entry name" value="alpha/beta-Hydrolases"/>
    <property type="match status" value="1"/>
</dbReference>